<reference evidence="1 2" key="1">
    <citation type="submission" date="2017-03" db="EMBL/GenBank/DDBJ databases">
        <title>Genome analysis of strain PAMC 26577.</title>
        <authorList>
            <person name="Oh H.-M."/>
            <person name="Yang J.-A."/>
        </authorList>
    </citation>
    <scope>NUCLEOTIDE SEQUENCE [LARGE SCALE GENOMIC DNA]</scope>
    <source>
        <strain evidence="1 2">PAMC 26577</strain>
    </source>
</reference>
<dbReference type="EMBL" id="NBTZ01000026">
    <property type="protein sequence ID" value="OTP78094.1"/>
    <property type="molecule type" value="Genomic_DNA"/>
</dbReference>
<sequence>MRAIAIDYQSHCSKYILLFIAVSYIFGCDKQSGSLQPGQRGGLRR</sequence>
<organism evidence="1 2">
    <name type="scientific">Caballeronia sordidicola</name>
    <name type="common">Burkholderia sordidicola</name>
    <dbReference type="NCBI Taxonomy" id="196367"/>
    <lineage>
        <taxon>Bacteria</taxon>
        <taxon>Pseudomonadati</taxon>
        <taxon>Pseudomonadota</taxon>
        <taxon>Betaproteobacteria</taxon>
        <taxon>Burkholderiales</taxon>
        <taxon>Burkholderiaceae</taxon>
        <taxon>Caballeronia</taxon>
    </lineage>
</organism>
<protein>
    <submittedName>
        <fullName evidence="1">Uncharacterized protein</fullName>
    </submittedName>
</protein>
<dbReference type="AlphaFoldDB" id="A0A242N405"/>
<name>A0A242N405_CABSO</name>
<gene>
    <name evidence="1" type="ORF">PAMC26577_05545</name>
</gene>
<comment type="caution">
    <text evidence="1">The sequence shown here is derived from an EMBL/GenBank/DDBJ whole genome shotgun (WGS) entry which is preliminary data.</text>
</comment>
<evidence type="ECO:0000313" key="2">
    <source>
        <dbReference type="Proteomes" id="UP000195221"/>
    </source>
</evidence>
<proteinExistence type="predicted"/>
<dbReference type="Proteomes" id="UP000195221">
    <property type="component" value="Unassembled WGS sequence"/>
</dbReference>
<evidence type="ECO:0000313" key="1">
    <source>
        <dbReference type="EMBL" id="OTP78094.1"/>
    </source>
</evidence>
<accession>A0A242N405</accession>